<protein>
    <submittedName>
        <fullName evidence="1">DUF3253 domain-containing protein</fullName>
    </submittedName>
</protein>
<dbReference type="Gene3D" id="1.10.10.10">
    <property type="entry name" value="Winged helix-like DNA-binding domain superfamily/Winged helix DNA-binding domain"/>
    <property type="match status" value="1"/>
</dbReference>
<gene>
    <name evidence="1" type="ORF">DJ021_01825</name>
</gene>
<dbReference type="Proteomes" id="UP000249842">
    <property type="component" value="Unassembled WGS sequence"/>
</dbReference>
<organism evidence="1 2">
    <name type="scientific">Phenylobacterium hankyongense</name>
    <dbReference type="NCBI Taxonomy" id="1813876"/>
    <lineage>
        <taxon>Bacteria</taxon>
        <taxon>Pseudomonadati</taxon>
        <taxon>Pseudomonadota</taxon>
        <taxon>Alphaproteobacteria</taxon>
        <taxon>Caulobacterales</taxon>
        <taxon>Caulobacteraceae</taxon>
        <taxon>Phenylobacterium</taxon>
    </lineage>
</organism>
<dbReference type="EMBL" id="QFYP01000001">
    <property type="protein sequence ID" value="RAK58620.1"/>
    <property type="molecule type" value="Genomic_DNA"/>
</dbReference>
<keyword evidence="2" id="KW-1185">Reference proteome</keyword>
<name>A0A328AUE4_9CAUL</name>
<dbReference type="InterPro" id="IPR036390">
    <property type="entry name" value="WH_DNA-bd_sf"/>
</dbReference>
<proteinExistence type="predicted"/>
<dbReference type="InterPro" id="IPR036388">
    <property type="entry name" value="WH-like_DNA-bd_sf"/>
</dbReference>
<dbReference type="OrthoDB" id="7631458at2"/>
<dbReference type="Pfam" id="PF11625">
    <property type="entry name" value="DUF3253"/>
    <property type="match status" value="1"/>
</dbReference>
<dbReference type="InterPro" id="IPR021660">
    <property type="entry name" value="DUF3253"/>
</dbReference>
<reference evidence="2" key="1">
    <citation type="submission" date="2018-05" db="EMBL/GenBank/DDBJ databases">
        <authorList>
            <person name="Li X."/>
        </authorList>
    </citation>
    <scope>NUCLEOTIDE SEQUENCE [LARGE SCALE GENOMIC DNA]</scope>
    <source>
        <strain evidence="2">HKS-05</strain>
    </source>
</reference>
<evidence type="ECO:0000313" key="1">
    <source>
        <dbReference type="EMBL" id="RAK58620.1"/>
    </source>
</evidence>
<dbReference type="RefSeq" id="WP_111455913.1">
    <property type="nucleotide sequence ID" value="NZ_QFYP01000001.1"/>
</dbReference>
<comment type="caution">
    <text evidence="1">The sequence shown here is derived from an EMBL/GenBank/DDBJ whole genome shotgun (WGS) entry which is preliminary data.</text>
</comment>
<accession>A0A328AUE4</accession>
<sequence length="90" mass="9533">MSADIEATIFDLLTQAGPGKSVSPEQVARGVDPEGWRRLLGHVRATSVGLARQGRLVITRHGKPADPEDFKGVYRLKLPDAGASPEGADA</sequence>
<dbReference type="AlphaFoldDB" id="A0A328AUE4"/>
<evidence type="ECO:0000313" key="2">
    <source>
        <dbReference type="Proteomes" id="UP000249842"/>
    </source>
</evidence>
<dbReference type="SUPFAM" id="SSF46785">
    <property type="entry name" value="Winged helix' DNA-binding domain"/>
    <property type="match status" value="1"/>
</dbReference>